<dbReference type="EMBL" id="JAPMOU010000030">
    <property type="protein sequence ID" value="MDE1464194.1"/>
    <property type="molecule type" value="Genomic_DNA"/>
</dbReference>
<accession>A0ABT5UCT9</accession>
<name>A0ABT5UCT9_9GAMM</name>
<keyword evidence="2" id="KW-0732">Signal</keyword>
<feature type="transmembrane region" description="Helical" evidence="1">
    <location>
        <begin position="249"/>
        <end position="272"/>
    </location>
</feature>
<feature type="transmembrane region" description="Helical" evidence="1">
    <location>
        <begin position="347"/>
        <end position="370"/>
    </location>
</feature>
<proteinExistence type="predicted"/>
<gene>
    <name evidence="3" type="ORF">ORQ98_19740</name>
</gene>
<dbReference type="InterPro" id="IPR032809">
    <property type="entry name" value="Put_HupE_UreJ"/>
</dbReference>
<feature type="transmembrane region" description="Helical" evidence="1">
    <location>
        <begin position="316"/>
        <end position="335"/>
    </location>
</feature>
<evidence type="ECO:0000256" key="2">
    <source>
        <dbReference type="SAM" id="SignalP"/>
    </source>
</evidence>
<organism evidence="3 4">
    <name type="scientific">Spartinivicinus poritis</name>
    <dbReference type="NCBI Taxonomy" id="2994640"/>
    <lineage>
        <taxon>Bacteria</taxon>
        <taxon>Pseudomonadati</taxon>
        <taxon>Pseudomonadota</taxon>
        <taxon>Gammaproteobacteria</taxon>
        <taxon>Oceanospirillales</taxon>
        <taxon>Zooshikellaceae</taxon>
        <taxon>Spartinivicinus</taxon>
    </lineage>
</organism>
<feature type="transmembrane region" description="Helical" evidence="1">
    <location>
        <begin position="218"/>
        <end position="242"/>
    </location>
</feature>
<reference evidence="3 4" key="1">
    <citation type="submission" date="2022-11" db="EMBL/GenBank/DDBJ databases">
        <title>Spartinivicinus poritis sp. nov., isolated from scleractinian coral Porites lutea.</title>
        <authorList>
            <person name="Zhang G."/>
            <person name="Cai L."/>
            <person name="Wei Q."/>
        </authorList>
    </citation>
    <scope>NUCLEOTIDE SEQUENCE [LARGE SCALE GENOMIC DNA]</scope>
    <source>
        <strain evidence="3 4">A2-2</strain>
    </source>
</reference>
<feature type="signal peptide" evidence="2">
    <location>
        <begin position="1"/>
        <end position="20"/>
    </location>
</feature>
<evidence type="ECO:0000256" key="1">
    <source>
        <dbReference type="SAM" id="Phobius"/>
    </source>
</evidence>
<keyword evidence="1" id="KW-0472">Membrane</keyword>
<dbReference type="RefSeq" id="WP_274690524.1">
    <property type="nucleotide sequence ID" value="NZ_JAPMOU010000030.1"/>
</dbReference>
<feature type="transmembrane region" description="Helical" evidence="1">
    <location>
        <begin position="278"/>
        <end position="296"/>
    </location>
</feature>
<keyword evidence="1" id="KW-0812">Transmembrane</keyword>
<evidence type="ECO:0000313" key="3">
    <source>
        <dbReference type="EMBL" id="MDE1464194.1"/>
    </source>
</evidence>
<protein>
    <submittedName>
        <fullName evidence="3">HupE/UreJ family protein</fullName>
    </submittedName>
</protein>
<feature type="transmembrane region" description="Helical" evidence="1">
    <location>
        <begin position="377"/>
        <end position="398"/>
    </location>
</feature>
<evidence type="ECO:0000313" key="4">
    <source>
        <dbReference type="Proteomes" id="UP001528823"/>
    </source>
</evidence>
<feature type="chain" id="PRO_5046076090" evidence="2">
    <location>
        <begin position="21"/>
        <end position="401"/>
    </location>
</feature>
<comment type="caution">
    <text evidence="3">The sequence shown here is derived from an EMBL/GenBank/DDBJ whole genome shotgun (WGS) entry which is preliminary data.</text>
</comment>
<dbReference type="Pfam" id="PF13795">
    <property type="entry name" value="HupE_UreJ_2"/>
    <property type="match status" value="1"/>
</dbReference>
<keyword evidence="4" id="KW-1185">Reference proteome</keyword>
<sequence>MIRNIIIFSLLWAVSLIASAHLSGFTDTSIQIAKPGVKIIYTLPSDNLLELDSSNNKTVAPPSSYMPSITNGWGVFANKRSCFLLSSIAKALPKITAYQYTLNYECPQGIDELSIRYNLFTEQWRGHQNYARIFMADSRMRMRFTFDKKILVLPVKQLLNKWGKSLTTAFFNTDPHRQLQVESWGDPFSIKEASAQQITEAVEEVIPGQNYSSIDPSFIWLGMTHIWQGYDHVLFIICLLLIPCAFKQLLLWVTSFTLAHSITLALSVLGVLSIPPTITEPLIALTVVILGIENLYYLYRQPKDDVTFKQRYRNRWWIIFCFGLIHGVGFSYLLQELSGDEDIWGRLLMFNLGVELGQIAIIVLLLIPIYAMFKWKYGLKIGGISSLLTSLMGAIWLIQRI</sequence>
<keyword evidence="1" id="KW-1133">Transmembrane helix</keyword>
<dbReference type="Proteomes" id="UP001528823">
    <property type="component" value="Unassembled WGS sequence"/>
</dbReference>